<accession>A0A4R5XFY5</accession>
<comment type="subcellular location">
    <subcellularLocation>
        <location evidence="1">Cytoplasmic vesicle</location>
        <location evidence="1">Clathrin-coated vesicle</location>
    </subcellularLocation>
    <subcellularLocation>
        <location evidence="2">Late endosome</location>
    </subcellularLocation>
    <subcellularLocation>
        <location evidence="6">Vacuole</location>
    </subcellularLocation>
</comment>
<dbReference type="GO" id="GO:0030136">
    <property type="term" value="C:clathrin-coated vesicle"/>
    <property type="evidence" value="ECO:0007669"/>
    <property type="project" value="UniProtKB-SubCell"/>
</dbReference>
<sequence>MNGSKGGRDVEELKDGGKGELAEKLGHEHEHGEEEEDSGEDESEEDDDDDDDDEDEDEDEDEEPTLKYEKMPGNAHDLLEKDSASALAVSSKLIAIGTHAGIVHVLDMLGNRLKSFRPHSASINDMCIDTTSDFVATASVDGQVVVHSLSTPELYMFDMKRPMRTVALEPHFGKRSGRAFVCGGMAGKLVVYEKGWLGHKERVIHAGEGPIWTARWRGSLIAWANDLGVKIYDTVSQLQITYIDRPPDSPRADLFKCTLNWQDDSTLLISWADTIKVARIRARPRSVTANQPPAGTVPPPPLLVEFTAVFQVDFMIVGIVLHPTAPQTSSSSSSSSADLIKANNANTKNNATHAAAAAAAALTSFLVLAYLPPDTSFTTEATEDRSVQARKPAQRPELRVISRLGEELSSDVLNIGGYEAYGCNDYVLAGVPSPSRARSSSYVVLGPKSIVLVKPRDVRDHINWLVERKRYEEALGVVETITGEDGVDVAQIGRRYLDHLVAEGEYEKAAHLCPKVLGQDAKRWEDWIFVFAQRKQLKTIIPYIPTETPRLNRLVYEMVLAHFLAHDRAALVRTIRDWPTSIYDVGAVIVAIQSELDRSSPSSADTRILMECLAELYMSNRQPGKALPYFLRLRRPNVFALIRDNNLFTDVQDQALLLVEFDQELLAQKRRDAGESGESGDERGSEAVTLLVDHTYSIPVPRVVQQLQGRPYFLYLYLDALFDKDPHLASDYADNQVALYAEFAPKRLLDFFRASSYYSLQKAFNTCKDKDFVPEMVFLLGRMGDNKNALNLIIERLGDVHRAIDFAKEQNDDDLWEDLLRYSETKPEFIRGLLENVGANIEPIRLIRRIKNGLEIPGLKEALITILSDFNLQLSLLDGCRAVLGGDCSDLSRNLQRDQVRGFFGSAATPCPICNLPIYSGPQSLALLFLCRHVVHATCVRGGDNLPQRPDPVLSNLSSGGPNYGLAGKIAFAAVIKNRVSRGCPVCEKREEGNRT</sequence>
<dbReference type="InterPro" id="IPR016902">
    <property type="entry name" value="Vps41"/>
</dbReference>
<dbReference type="FunFam" id="1.25.40.10:FF:000350">
    <property type="entry name" value="Vacuolar protein sorting-associated protein 41 homolog"/>
    <property type="match status" value="1"/>
</dbReference>
<evidence type="ECO:0000256" key="7">
    <source>
        <dbReference type="PROSITE-ProRule" id="PRU01006"/>
    </source>
</evidence>
<dbReference type="PANTHER" id="PTHR12616:SF1">
    <property type="entry name" value="VACUOLAR PROTEIN SORTING-ASSOCIATED PROTEIN 41 HOMOLOG"/>
    <property type="match status" value="1"/>
</dbReference>
<comment type="function">
    <text evidence="6">Required for vacuolar assembly and vacuolar traffic.</text>
</comment>
<name>A0A4R5XFY5_9AGAM</name>
<dbReference type="InterPro" id="IPR036322">
    <property type="entry name" value="WD40_repeat_dom_sf"/>
</dbReference>
<keyword evidence="11" id="KW-1185">Reference proteome</keyword>
<dbReference type="InterPro" id="IPR011990">
    <property type="entry name" value="TPR-like_helical_dom_sf"/>
</dbReference>
<dbReference type="GO" id="GO:0006623">
    <property type="term" value="P:protein targeting to vacuole"/>
    <property type="evidence" value="ECO:0007669"/>
    <property type="project" value="InterPro"/>
</dbReference>
<dbReference type="SMART" id="SM00299">
    <property type="entry name" value="CLH"/>
    <property type="match status" value="1"/>
</dbReference>
<dbReference type="GO" id="GO:0005770">
    <property type="term" value="C:late endosome"/>
    <property type="evidence" value="ECO:0007669"/>
    <property type="project" value="UniProtKB-SubCell"/>
</dbReference>
<gene>
    <name evidence="10" type="ORF">BD410DRAFT_710326</name>
</gene>
<dbReference type="Gene3D" id="1.25.40.10">
    <property type="entry name" value="Tetratricopeptide repeat domain"/>
    <property type="match status" value="1"/>
</dbReference>
<dbReference type="Gene3D" id="2.130.10.10">
    <property type="entry name" value="YVTN repeat-like/Quinoprotein amine dehydrogenase"/>
    <property type="match status" value="1"/>
</dbReference>
<organism evidence="10 11">
    <name type="scientific">Rickenella mellea</name>
    <dbReference type="NCBI Taxonomy" id="50990"/>
    <lineage>
        <taxon>Eukaryota</taxon>
        <taxon>Fungi</taxon>
        <taxon>Dikarya</taxon>
        <taxon>Basidiomycota</taxon>
        <taxon>Agaricomycotina</taxon>
        <taxon>Agaricomycetes</taxon>
        <taxon>Hymenochaetales</taxon>
        <taxon>Rickenellaceae</taxon>
        <taxon>Rickenella</taxon>
    </lineage>
</organism>
<dbReference type="PROSITE" id="PS50236">
    <property type="entry name" value="CHCR"/>
    <property type="match status" value="1"/>
</dbReference>
<dbReference type="STRING" id="50990.A0A4R5XFY5"/>
<feature type="domain" description="RING-type" evidence="9">
    <location>
        <begin position="911"/>
        <end position="987"/>
    </location>
</feature>
<keyword evidence="6" id="KW-0926">Vacuole</keyword>
<feature type="repeat" description="CHCR" evidence="7">
    <location>
        <begin position="688"/>
        <end position="832"/>
    </location>
</feature>
<comment type="similarity">
    <text evidence="3 6">Belongs to the VPS41 family.</text>
</comment>
<evidence type="ECO:0000256" key="1">
    <source>
        <dbReference type="ARBA" id="ARBA00004132"/>
    </source>
</evidence>
<dbReference type="Proteomes" id="UP000294933">
    <property type="component" value="Unassembled WGS sequence"/>
</dbReference>
<dbReference type="GO" id="GO:0009267">
    <property type="term" value="P:cellular response to starvation"/>
    <property type="evidence" value="ECO:0007669"/>
    <property type="project" value="TreeGrafter"/>
</dbReference>
<dbReference type="AlphaFoldDB" id="A0A4R5XFY5"/>
<dbReference type="VEuPathDB" id="FungiDB:BD410DRAFT_710326"/>
<dbReference type="Pfam" id="PF23411">
    <property type="entry name" value="Beta-prop_Vps41"/>
    <property type="match status" value="1"/>
</dbReference>
<keyword evidence="4 6" id="KW-0813">Transport</keyword>
<dbReference type="SMART" id="SM00184">
    <property type="entry name" value="RING"/>
    <property type="match status" value="1"/>
</dbReference>
<evidence type="ECO:0000256" key="6">
    <source>
        <dbReference type="PIRNR" id="PIRNR028921"/>
    </source>
</evidence>
<dbReference type="GO" id="GO:0005794">
    <property type="term" value="C:Golgi apparatus"/>
    <property type="evidence" value="ECO:0007669"/>
    <property type="project" value="UniProtKB-SubCell"/>
</dbReference>
<evidence type="ECO:0000256" key="8">
    <source>
        <dbReference type="SAM" id="MobiDB-lite"/>
    </source>
</evidence>
<dbReference type="GO" id="GO:0030897">
    <property type="term" value="C:HOPS complex"/>
    <property type="evidence" value="ECO:0007669"/>
    <property type="project" value="UniProtKB-UniRule"/>
</dbReference>
<protein>
    <recommendedName>
        <fullName evidence="6">Vacuolar protein sorting-associated protein 41</fullName>
    </recommendedName>
</protein>
<dbReference type="PIRSF" id="PIRSF028921">
    <property type="entry name" value="VPS41"/>
    <property type="match status" value="1"/>
</dbReference>
<evidence type="ECO:0000256" key="4">
    <source>
        <dbReference type="ARBA" id="ARBA00022448"/>
    </source>
</evidence>
<dbReference type="InterPro" id="IPR057780">
    <property type="entry name" value="Beta-prop_Vps41"/>
</dbReference>
<dbReference type="InterPro" id="IPR015943">
    <property type="entry name" value="WD40/YVTN_repeat-like_dom_sf"/>
</dbReference>
<dbReference type="OrthoDB" id="244107at2759"/>
<dbReference type="GO" id="GO:0034058">
    <property type="term" value="P:endosomal vesicle fusion"/>
    <property type="evidence" value="ECO:0007669"/>
    <property type="project" value="UniProtKB-UniRule"/>
</dbReference>
<feature type="compositionally biased region" description="Acidic residues" evidence="8">
    <location>
        <begin position="33"/>
        <end position="63"/>
    </location>
</feature>
<dbReference type="Pfam" id="PF23556">
    <property type="entry name" value="TPR_Vps41"/>
    <property type="match status" value="1"/>
</dbReference>
<dbReference type="InterPro" id="IPR001680">
    <property type="entry name" value="WD40_rpt"/>
</dbReference>
<proteinExistence type="inferred from homology"/>
<dbReference type="InterPro" id="IPR045111">
    <property type="entry name" value="Vps41/Vps8"/>
</dbReference>
<dbReference type="InterPro" id="IPR001841">
    <property type="entry name" value="Znf_RING"/>
</dbReference>
<dbReference type="EMBL" id="ML170156">
    <property type="protein sequence ID" value="TDL30074.1"/>
    <property type="molecule type" value="Genomic_DNA"/>
</dbReference>
<keyword evidence="5 6" id="KW-0653">Protein transport</keyword>
<evidence type="ECO:0000256" key="3">
    <source>
        <dbReference type="ARBA" id="ARBA00009582"/>
    </source>
</evidence>
<feature type="region of interest" description="Disordered" evidence="8">
    <location>
        <begin position="1"/>
        <end position="73"/>
    </location>
</feature>
<evidence type="ECO:0000256" key="2">
    <source>
        <dbReference type="ARBA" id="ARBA00004603"/>
    </source>
</evidence>
<dbReference type="PANTHER" id="PTHR12616">
    <property type="entry name" value="VACUOLAR PROTEIN SORTING VPS41"/>
    <property type="match status" value="1"/>
</dbReference>
<feature type="compositionally biased region" description="Basic and acidic residues" evidence="8">
    <location>
        <begin position="1"/>
        <end position="32"/>
    </location>
</feature>
<dbReference type="SUPFAM" id="SSF50978">
    <property type="entry name" value="WD40 repeat-like"/>
    <property type="match status" value="1"/>
</dbReference>
<evidence type="ECO:0000313" key="11">
    <source>
        <dbReference type="Proteomes" id="UP000294933"/>
    </source>
</evidence>
<dbReference type="GO" id="GO:0000329">
    <property type="term" value="C:fungal-type vacuole membrane"/>
    <property type="evidence" value="ECO:0007669"/>
    <property type="project" value="UniProtKB-UniRule"/>
</dbReference>
<dbReference type="GO" id="GO:0016236">
    <property type="term" value="P:macroautophagy"/>
    <property type="evidence" value="ECO:0007669"/>
    <property type="project" value="TreeGrafter"/>
</dbReference>
<dbReference type="SMART" id="SM00320">
    <property type="entry name" value="WD40"/>
    <property type="match status" value="2"/>
</dbReference>
<evidence type="ECO:0000259" key="9">
    <source>
        <dbReference type="SMART" id="SM00184"/>
    </source>
</evidence>
<evidence type="ECO:0000256" key="5">
    <source>
        <dbReference type="ARBA" id="ARBA00022927"/>
    </source>
</evidence>
<evidence type="ECO:0000313" key="10">
    <source>
        <dbReference type="EMBL" id="TDL30074.1"/>
    </source>
</evidence>
<dbReference type="InterPro" id="IPR000547">
    <property type="entry name" value="Clathrin_H-chain/VPS_repeat"/>
</dbReference>
<reference evidence="10 11" key="1">
    <citation type="submission" date="2018-06" db="EMBL/GenBank/DDBJ databases">
        <title>A transcriptomic atlas of mushroom development highlights an independent origin of complex multicellularity.</title>
        <authorList>
            <consortium name="DOE Joint Genome Institute"/>
            <person name="Krizsan K."/>
            <person name="Almasi E."/>
            <person name="Merenyi Z."/>
            <person name="Sahu N."/>
            <person name="Viragh M."/>
            <person name="Koszo T."/>
            <person name="Mondo S."/>
            <person name="Kiss B."/>
            <person name="Balint B."/>
            <person name="Kues U."/>
            <person name="Barry K."/>
            <person name="Hegedus J.C."/>
            <person name="Henrissat B."/>
            <person name="Johnson J."/>
            <person name="Lipzen A."/>
            <person name="Ohm R."/>
            <person name="Nagy I."/>
            <person name="Pangilinan J."/>
            <person name="Yan J."/>
            <person name="Xiong Y."/>
            <person name="Grigoriev I.V."/>
            <person name="Hibbett D.S."/>
            <person name="Nagy L.G."/>
        </authorList>
    </citation>
    <scope>NUCLEOTIDE SEQUENCE [LARGE SCALE GENOMIC DNA]</scope>
    <source>
        <strain evidence="10 11">SZMC22713</strain>
    </source>
</reference>